<dbReference type="STRING" id="1150864.MILUP08_41451"/>
<evidence type="ECO:0000313" key="2">
    <source>
        <dbReference type="EMBL" id="CCH16537.1"/>
    </source>
</evidence>
<comment type="caution">
    <text evidence="2">The sequence shown here is derived from an EMBL/GenBank/DDBJ whole genome shotgun (WGS) entry which is preliminary data.</text>
</comment>
<sequence length="23" mass="2632">MPPRGRLRAGVTLRLGRDLRQRG</sequence>
<evidence type="ECO:0000313" key="3">
    <source>
        <dbReference type="Proteomes" id="UP000003448"/>
    </source>
</evidence>
<gene>
    <name evidence="2" type="ORF">MILUP08_41451</name>
</gene>
<dbReference type="AlphaFoldDB" id="I0KY90"/>
<protein>
    <submittedName>
        <fullName evidence="2">Uncharacterized protein</fullName>
    </submittedName>
</protein>
<evidence type="ECO:0000256" key="1">
    <source>
        <dbReference type="SAM" id="MobiDB-lite"/>
    </source>
</evidence>
<dbReference type="EMBL" id="CAIE01000014">
    <property type="protein sequence ID" value="CCH16537.1"/>
    <property type="molecule type" value="Genomic_DNA"/>
</dbReference>
<proteinExistence type="predicted"/>
<reference evidence="3" key="1">
    <citation type="journal article" date="2012" name="J. Bacteriol.">
        <title>Genome Sequence of Micromonospora lupini Lupac 08, Isolated from Root Nodules of Lupinus angustifolius.</title>
        <authorList>
            <person name="Alonso-Vega P."/>
            <person name="Normand P."/>
            <person name="Bacigalupe R."/>
            <person name="Pujic P."/>
            <person name="Lajus A."/>
            <person name="Vallenet D."/>
            <person name="Carro L."/>
            <person name="Coll P."/>
            <person name="Trujillo M.E."/>
        </authorList>
    </citation>
    <scope>NUCLEOTIDE SEQUENCE [LARGE SCALE GENOMIC DNA]</scope>
    <source>
        <strain evidence="3">Lupac 08</strain>
    </source>
</reference>
<organism evidence="2 3">
    <name type="scientific">Micromonospora lupini str. Lupac 08</name>
    <dbReference type="NCBI Taxonomy" id="1150864"/>
    <lineage>
        <taxon>Bacteria</taxon>
        <taxon>Bacillati</taxon>
        <taxon>Actinomycetota</taxon>
        <taxon>Actinomycetes</taxon>
        <taxon>Micromonosporales</taxon>
        <taxon>Micromonosporaceae</taxon>
        <taxon>Micromonospora</taxon>
    </lineage>
</organism>
<name>I0KY90_9ACTN</name>
<feature type="region of interest" description="Disordered" evidence="1">
    <location>
        <begin position="1"/>
        <end position="23"/>
    </location>
</feature>
<dbReference type="Proteomes" id="UP000003448">
    <property type="component" value="Unassembled WGS sequence"/>
</dbReference>
<accession>I0KY90</accession>
<keyword evidence="3" id="KW-1185">Reference proteome</keyword>